<dbReference type="Proteomes" id="UP001642405">
    <property type="component" value="Unassembled WGS sequence"/>
</dbReference>
<dbReference type="GO" id="GO:0017176">
    <property type="term" value="F:phosphatidylinositol N-acetylglucosaminyltransferase activity"/>
    <property type="evidence" value="ECO:0007669"/>
    <property type="project" value="UniProtKB-EC"/>
</dbReference>
<evidence type="ECO:0000256" key="1">
    <source>
        <dbReference type="ARBA" id="ARBA00003265"/>
    </source>
</evidence>
<evidence type="ECO:0000313" key="11">
    <source>
        <dbReference type="EMBL" id="CAK7228196.1"/>
    </source>
</evidence>
<dbReference type="CDD" id="cd03796">
    <property type="entry name" value="GT4_PIG-A-like"/>
    <property type="match status" value="1"/>
</dbReference>
<dbReference type="InterPro" id="IPR013234">
    <property type="entry name" value="PIGA_GPI_anchor_biosynthesis"/>
</dbReference>
<accession>A0ABP0C9M2</accession>
<dbReference type="SUPFAM" id="SSF53756">
    <property type="entry name" value="UDP-Glycosyltransferase/glycogen phosphorylase"/>
    <property type="match status" value="2"/>
</dbReference>
<feature type="region of interest" description="Disordered" evidence="8">
    <location>
        <begin position="196"/>
        <end position="306"/>
    </location>
</feature>
<feature type="domain" description="PIGA GPI anchor biosynthesis" evidence="10">
    <location>
        <begin position="45"/>
        <end position="134"/>
    </location>
</feature>
<dbReference type="PANTHER" id="PTHR45871:SF1">
    <property type="entry name" value="PHOSPHATIDYLINOSITOL N-ACETYLGLUCOSAMINYLTRANSFERASE SUBUNIT A"/>
    <property type="match status" value="1"/>
</dbReference>
<evidence type="ECO:0000256" key="2">
    <source>
        <dbReference type="ARBA" id="ARBA00004687"/>
    </source>
</evidence>
<comment type="function">
    <text evidence="1">Catalytic subunit in the complex catalyzing the transfer of N-acetylglucosamine from UDP-N-acetylglucosamine to phosphatidylinositol, the first step of GPI biosynthesis.</text>
</comment>
<dbReference type="Gene3D" id="3.40.50.2000">
    <property type="entry name" value="Glycogen Phosphorylase B"/>
    <property type="match status" value="2"/>
</dbReference>
<keyword evidence="5 11" id="KW-0328">Glycosyltransferase</keyword>
<gene>
    <name evidence="11" type="primary">SPT14</name>
    <name evidence="11" type="ORF">SCUCBS95973_006798</name>
</gene>
<evidence type="ECO:0000259" key="10">
    <source>
        <dbReference type="Pfam" id="PF08288"/>
    </source>
</evidence>
<evidence type="ECO:0000256" key="7">
    <source>
        <dbReference type="ARBA" id="ARBA00032160"/>
    </source>
</evidence>
<dbReference type="EC" id="2.4.1.198" evidence="3"/>
<name>A0ABP0C9M2_9PEZI</name>
<dbReference type="InterPro" id="IPR039507">
    <property type="entry name" value="PIG-A/GPI3"/>
</dbReference>
<comment type="caution">
    <text evidence="11">The sequence shown here is derived from an EMBL/GenBank/DDBJ whole genome shotgun (WGS) entry which is preliminary data.</text>
</comment>
<evidence type="ECO:0000313" key="12">
    <source>
        <dbReference type="Proteomes" id="UP001642405"/>
    </source>
</evidence>
<feature type="compositionally biased region" description="Polar residues" evidence="8">
    <location>
        <begin position="267"/>
        <end position="296"/>
    </location>
</feature>
<reference evidence="11 12" key="1">
    <citation type="submission" date="2024-01" db="EMBL/GenBank/DDBJ databases">
        <authorList>
            <person name="Allen C."/>
            <person name="Tagirdzhanova G."/>
        </authorList>
    </citation>
    <scope>NUCLEOTIDE SEQUENCE [LARGE SCALE GENOMIC DNA]</scope>
</reference>
<dbReference type="Pfam" id="PF08288">
    <property type="entry name" value="PIGA"/>
    <property type="match status" value="1"/>
</dbReference>
<dbReference type="PANTHER" id="PTHR45871">
    <property type="entry name" value="N-ACETYLGLUCOSAMINYL-PHOSPHATIDYLINOSITOL BIOSYNTHETIC PROTEIN"/>
    <property type="match status" value="1"/>
</dbReference>
<organism evidence="11 12">
    <name type="scientific">Sporothrix curviconia</name>
    <dbReference type="NCBI Taxonomy" id="1260050"/>
    <lineage>
        <taxon>Eukaryota</taxon>
        <taxon>Fungi</taxon>
        <taxon>Dikarya</taxon>
        <taxon>Ascomycota</taxon>
        <taxon>Pezizomycotina</taxon>
        <taxon>Sordariomycetes</taxon>
        <taxon>Sordariomycetidae</taxon>
        <taxon>Ophiostomatales</taxon>
        <taxon>Ophiostomataceae</taxon>
        <taxon>Sporothrix</taxon>
    </lineage>
</organism>
<dbReference type="InterPro" id="IPR001296">
    <property type="entry name" value="Glyco_trans_1"/>
</dbReference>
<dbReference type="Pfam" id="PF00534">
    <property type="entry name" value="Glycos_transf_1"/>
    <property type="match status" value="1"/>
</dbReference>
<evidence type="ECO:0000256" key="8">
    <source>
        <dbReference type="SAM" id="MobiDB-lite"/>
    </source>
</evidence>
<evidence type="ECO:0000256" key="6">
    <source>
        <dbReference type="ARBA" id="ARBA00022679"/>
    </source>
</evidence>
<evidence type="ECO:0000256" key="3">
    <source>
        <dbReference type="ARBA" id="ARBA00012420"/>
    </source>
</evidence>
<dbReference type="EMBL" id="CAWUHB010000042">
    <property type="protein sequence ID" value="CAK7228196.1"/>
    <property type="molecule type" value="Genomic_DNA"/>
</dbReference>
<keyword evidence="12" id="KW-1185">Reference proteome</keyword>
<protein>
    <recommendedName>
        <fullName evidence="3">phosphatidylinositol N-acetylglucosaminyltransferase</fullName>
        <ecNumber evidence="3">2.4.1.198</ecNumber>
    </recommendedName>
    <alternativeName>
        <fullName evidence="7">GlcNAc-PI synthesis protein</fullName>
    </alternativeName>
</protein>
<proteinExistence type="predicted"/>
<keyword evidence="6 11" id="KW-0808">Transferase</keyword>
<feature type="domain" description="Glycosyl transferase family 1" evidence="9">
    <location>
        <begin position="306"/>
        <end position="442"/>
    </location>
</feature>
<keyword evidence="4" id="KW-0337">GPI-anchor biosynthesis</keyword>
<comment type="pathway">
    <text evidence="2">Glycolipid biosynthesis; glycosylphosphatidylinositol-anchor biosynthesis.</text>
</comment>
<sequence length="586" mass="65137">MTRRTYNIAMVSDFFFPQPGGVESHIYQVASKLVDRGHKVVIITHEYGDRKGVRYLTNGIKVYHVPFLVIYRSTTFPTVFSFFPLFRNIVIREQIDIVHGHASLSSLCHEAILHARTMGLRTVYTDHSLFGFADATSILANKLLKFGLSDVDHVICVSHTCKENTVLRASLDPLLVSVIPNAVVAENFKPLSAEEQQHLQNQYQDRRQHHRRHTSQDSQTSQGNNNNNNNNNSSSSRKATGASSQLPSLQNGVSSSVSGSGLLPSQHTTLHRPSSSSSTQNGTSPPKPSFVSQATSPPTPAHLLGPHDPITIVVISRLFYNKGTDLLVAAIPRILENHPNTRFIIAGSGPKAIDLKQMIEQNVLQDRVEMLGPVRHEDVRDVMVRGHIYLHPSLTEAFGTVIVEAASCGLYVVCTQVGGIPEVLPSHMTVFARPEEDDLVAATGRAIAALRANKVRTERFHEQVKAMYSWTNVAARTERVYNGITGAISEAEFYGYELATNSSSGTAGGWSATRGRSGVQSFALIDRLKRYYGCGIWAGKLFCLCVVIDYLLYLFCEFWWPRDRIDICPDWPRKTLQSQQEKEPVR</sequence>
<evidence type="ECO:0000256" key="5">
    <source>
        <dbReference type="ARBA" id="ARBA00022676"/>
    </source>
</evidence>
<evidence type="ECO:0000259" key="9">
    <source>
        <dbReference type="Pfam" id="PF00534"/>
    </source>
</evidence>
<feature type="compositionally biased region" description="Low complexity" evidence="8">
    <location>
        <begin position="216"/>
        <end position="266"/>
    </location>
</feature>
<evidence type="ECO:0000256" key="4">
    <source>
        <dbReference type="ARBA" id="ARBA00022502"/>
    </source>
</evidence>